<reference evidence="4" key="3">
    <citation type="submission" date="2016-06" db="EMBL/GenBank/DDBJ databases">
        <authorList>
            <person name="Toshchakov V.S."/>
        </authorList>
    </citation>
    <scope>NUCLEOTIDE SEQUENCE [LARGE SCALE GENOMIC DNA]</scope>
    <source>
        <strain>PM4 (JCM 30641</strain>
        <strain evidence="4">\VKM B-2940)</strain>
    </source>
</reference>
<keyword evidence="4" id="KW-1185">Reference proteome</keyword>
<name>A0A1N5S102_9ARCH</name>
<sequence>MGKLRNKFIKYIINGTPLASVVALAGSLYIRISTSTLKGSISPYTANRIISPYTSTSGPYGLSSSYIYIIVGDIIILLFIALAVGMLKKRGQ</sequence>
<reference evidence="3" key="2">
    <citation type="submission" date="2016-06" db="EMBL/GenBank/DDBJ databases">
        <authorList>
            <person name="Olsen C.W."/>
            <person name="Carey S."/>
            <person name="Hinshaw L."/>
            <person name="Karasin A.I."/>
        </authorList>
    </citation>
    <scope>NUCLEOTIDE SEQUENCE [LARGE SCALE GENOMIC DNA]</scope>
    <source>
        <strain evidence="3">PM4</strain>
    </source>
</reference>
<reference evidence="2 5" key="1">
    <citation type="submission" date="2016-04" db="EMBL/GenBank/DDBJ databases">
        <authorList>
            <person name="Evans L.H."/>
            <person name="Alamgir A."/>
            <person name="Owens N."/>
            <person name="Weber N.D."/>
            <person name="Virtaneva K."/>
            <person name="Barbian K."/>
            <person name="Babar A."/>
            <person name="Rosenke K."/>
        </authorList>
    </citation>
    <scope>NUCLEOTIDE SEQUENCE [LARGE SCALE GENOMIC DNA]</scope>
    <source>
        <strain evidence="2">S5</strain>
        <strain evidence="5">S5(T) (JCM 30642 \VKM B-2941)</strain>
    </source>
</reference>
<dbReference type="GeneID" id="41587355"/>
<dbReference type="KEGG" id="cdiv:CPM_0033"/>
<proteinExistence type="predicted"/>
<dbReference type="AlphaFoldDB" id="A0A1N5S102"/>
<evidence type="ECO:0000313" key="4">
    <source>
        <dbReference type="Proteomes" id="UP000187822"/>
    </source>
</evidence>
<evidence type="ECO:0000256" key="1">
    <source>
        <dbReference type="SAM" id="Phobius"/>
    </source>
</evidence>
<dbReference type="EMBL" id="LT671858">
    <property type="protein sequence ID" value="SIM29689.1"/>
    <property type="molecule type" value="Genomic_DNA"/>
</dbReference>
<keyword evidence="1" id="KW-0812">Transmembrane</keyword>
<feature type="transmembrane region" description="Helical" evidence="1">
    <location>
        <begin position="12"/>
        <end position="32"/>
    </location>
</feature>
<organism evidence="2 5">
    <name type="scientific">Cuniculiplasma divulgatum</name>
    <dbReference type="NCBI Taxonomy" id="1673428"/>
    <lineage>
        <taxon>Archaea</taxon>
        <taxon>Methanobacteriati</taxon>
        <taxon>Thermoplasmatota</taxon>
        <taxon>Thermoplasmata</taxon>
        <taxon>Thermoplasmatales</taxon>
        <taxon>Cuniculiplasmataceae</taxon>
        <taxon>Cuniculiplasma</taxon>
    </lineage>
</organism>
<dbReference type="Proteomes" id="UP000187822">
    <property type="component" value="Chromosome I"/>
</dbReference>
<evidence type="ECO:0000313" key="3">
    <source>
        <dbReference type="EMBL" id="SJK83937.1"/>
    </source>
</evidence>
<feature type="transmembrane region" description="Helical" evidence="1">
    <location>
        <begin position="66"/>
        <end position="87"/>
    </location>
</feature>
<evidence type="ECO:0000313" key="2">
    <source>
        <dbReference type="EMBL" id="SIM29689.1"/>
    </source>
</evidence>
<dbReference type="Proteomes" id="UP000195607">
    <property type="component" value="Chromosome I"/>
</dbReference>
<protein>
    <submittedName>
        <fullName evidence="2">Membrane protein</fullName>
    </submittedName>
</protein>
<keyword evidence="1" id="KW-1133">Transmembrane helix</keyword>
<dbReference type="EMBL" id="LT719092">
    <property type="protein sequence ID" value="SJK83937.1"/>
    <property type="molecule type" value="Genomic_DNA"/>
</dbReference>
<accession>A0A1N5S102</accession>
<evidence type="ECO:0000313" key="5">
    <source>
        <dbReference type="Proteomes" id="UP000195607"/>
    </source>
</evidence>
<dbReference type="STRING" id="1673428.CPM_0033"/>
<gene>
    <name evidence="3" type="ORF">CPM_0033</name>
    <name evidence="2" type="ORF">CSP5_0033</name>
</gene>
<dbReference type="RefSeq" id="WP_021789587.1">
    <property type="nucleotide sequence ID" value="NZ_LT671858.1"/>
</dbReference>
<keyword evidence="1" id="KW-0472">Membrane</keyword>